<dbReference type="FunFam" id="2.60.40.60:FF:000398">
    <property type="entry name" value="Protocadherin cluster 1 gamma 26a"/>
    <property type="match status" value="1"/>
</dbReference>
<evidence type="ECO:0000259" key="2">
    <source>
        <dbReference type="Pfam" id="PF08266"/>
    </source>
</evidence>
<name>A0A4W6C254_LATCA</name>
<dbReference type="InterPro" id="IPR013164">
    <property type="entry name" value="Cadherin_N"/>
</dbReference>
<dbReference type="Gene3D" id="2.60.40.60">
    <property type="entry name" value="Cadherins"/>
    <property type="match status" value="1"/>
</dbReference>
<dbReference type="AlphaFoldDB" id="A0A4W6C254"/>
<organism evidence="3 4">
    <name type="scientific">Lates calcarifer</name>
    <name type="common">Barramundi</name>
    <name type="synonym">Holocentrus calcarifer</name>
    <dbReference type="NCBI Taxonomy" id="8187"/>
    <lineage>
        <taxon>Eukaryota</taxon>
        <taxon>Metazoa</taxon>
        <taxon>Chordata</taxon>
        <taxon>Craniata</taxon>
        <taxon>Vertebrata</taxon>
        <taxon>Euteleostomi</taxon>
        <taxon>Actinopterygii</taxon>
        <taxon>Neopterygii</taxon>
        <taxon>Teleostei</taxon>
        <taxon>Neoteleostei</taxon>
        <taxon>Acanthomorphata</taxon>
        <taxon>Carangaria</taxon>
        <taxon>Carangaria incertae sedis</taxon>
        <taxon>Centropomidae</taxon>
        <taxon>Lates</taxon>
    </lineage>
</organism>
<evidence type="ECO:0000313" key="3">
    <source>
        <dbReference type="Ensembl" id="ENSLCAP00010004925.1"/>
    </source>
</evidence>
<dbReference type="Pfam" id="PF08266">
    <property type="entry name" value="Cadherin_2"/>
    <property type="match status" value="1"/>
</dbReference>
<dbReference type="InParanoid" id="A0A4W6C254"/>
<reference evidence="3" key="3">
    <citation type="submission" date="2025-09" db="UniProtKB">
        <authorList>
            <consortium name="Ensembl"/>
        </authorList>
    </citation>
    <scope>IDENTIFICATION</scope>
</reference>
<keyword evidence="1" id="KW-0325">Glycoprotein</keyword>
<sequence length="81" mass="9336">CVSDAHKRQTRTRNSPWFSFYSVLLLFFGKRALAEIRYSIPEEVQEGTVVGNAAKDLGLDTASLFDRRFRIVSESKQTFFE</sequence>
<reference evidence="3" key="2">
    <citation type="submission" date="2025-08" db="UniProtKB">
        <authorList>
            <consortium name="Ensembl"/>
        </authorList>
    </citation>
    <scope>IDENTIFICATION</scope>
</reference>
<reference evidence="4" key="1">
    <citation type="submission" date="2015-09" db="EMBL/GenBank/DDBJ databases">
        <authorList>
            <person name="Sai Rama Sridatta P."/>
        </authorList>
    </citation>
    <scope>NUCLEOTIDE SEQUENCE [LARGE SCALE GENOMIC DNA]</scope>
</reference>
<dbReference type="Ensembl" id="ENSLCAT00010005053.1">
    <property type="protein sequence ID" value="ENSLCAP00010004925.1"/>
    <property type="gene ID" value="ENSLCAG00010002497.1"/>
</dbReference>
<evidence type="ECO:0000256" key="1">
    <source>
        <dbReference type="ARBA" id="ARBA00023180"/>
    </source>
</evidence>
<protein>
    <recommendedName>
        <fullName evidence="2">Cadherin N-terminal domain-containing protein</fullName>
    </recommendedName>
</protein>
<feature type="domain" description="Cadherin N-terminal" evidence="2">
    <location>
        <begin position="36"/>
        <end position="80"/>
    </location>
</feature>
<keyword evidence="4" id="KW-1185">Reference proteome</keyword>
<proteinExistence type="predicted"/>
<dbReference type="Proteomes" id="UP000314980">
    <property type="component" value="Unassembled WGS sequence"/>
</dbReference>
<dbReference type="GeneTree" id="ENSGT00940000177060"/>
<evidence type="ECO:0000313" key="4">
    <source>
        <dbReference type="Proteomes" id="UP000314980"/>
    </source>
</evidence>
<accession>A0A4W6C254</accession>